<dbReference type="Proteomes" id="UP001597493">
    <property type="component" value="Unassembled WGS sequence"/>
</dbReference>
<gene>
    <name evidence="2" type="ORF">ACFSW5_19510</name>
</gene>
<sequence length="150" mass="16190">MSLQKVRDIIGELPDAADFVGGVSEGEIAAAEQALGLTFPGEYREFLREYGCGNFGYIEIFGLGVARTGLPNVEWVTGKLRANAQFPSHLLPVEQLGDGAYACVTTVQSEAKGYQTGIVVEWSHSVQVAKIAADFASYLSERFEAVRAAR</sequence>
<feature type="domain" description="Knr4/Smi1-like" evidence="1">
    <location>
        <begin position="22"/>
        <end position="141"/>
    </location>
</feature>
<dbReference type="InterPro" id="IPR037883">
    <property type="entry name" value="Knr4/Smi1-like_sf"/>
</dbReference>
<accession>A0ABW5R1U7</accession>
<evidence type="ECO:0000259" key="1">
    <source>
        <dbReference type="SMART" id="SM00860"/>
    </source>
</evidence>
<evidence type="ECO:0000313" key="2">
    <source>
        <dbReference type="EMBL" id="MFD2662447.1"/>
    </source>
</evidence>
<dbReference type="Pfam" id="PF14567">
    <property type="entry name" value="SUKH_5"/>
    <property type="match status" value="1"/>
</dbReference>
<dbReference type="SMART" id="SM00860">
    <property type="entry name" value="SMI1_KNR4"/>
    <property type="match status" value="1"/>
</dbReference>
<name>A0ABW5R1U7_9BACL</name>
<comment type="caution">
    <text evidence="2">The sequence shown here is derived from an EMBL/GenBank/DDBJ whole genome shotgun (WGS) entry which is preliminary data.</text>
</comment>
<keyword evidence="3" id="KW-1185">Reference proteome</keyword>
<dbReference type="RefSeq" id="WP_379276757.1">
    <property type="nucleotide sequence ID" value="NZ_JBHUGT010000025.1"/>
</dbReference>
<organism evidence="2 3">
    <name type="scientific">Paenibacillus thailandensis</name>
    <dbReference type="NCBI Taxonomy" id="393250"/>
    <lineage>
        <taxon>Bacteria</taxon>
        <taxon>Bacillati</taxon>
        <taxon>Bacillota</taxon>
        <taxon>Bacilli</taxon>
        <taxon>Bacillales</taxon>
        <taxon>Paenibacillaceae</taxon>
        <taxon>Paenibacillus</taxon>
    </lineage>
</organism>
<protein>
    <submittedName>
        <fullName evidence="2">SMI1/KNR4 family protein</fullName>
    </submittedName>
</protein>
<dbReference type="SUPFAM" id="SSF160631">
    <property type="entry name" value="SMI1/KNR4-like"/>
    <property type="match status" value="1"/>
</dbReference>
<evidence type="ECO:0000313" key="3">
    <source>
        <dbReference type="Proteomes" id="UP001597493"/>
    </source>
</evidence>
<dbReference type="Gene3D" id="3.40.1580.10">
    <property type="entry name" value="SMI1/KNR4-like"/>
    <property type="match status" value="1"/>
</dbReference>
<proteinExistence type="predicted"/>
<dbReference type="InterPro" id="IPR018958">
    <property type="entry name" value="Knr4/Smi1-like_dom"/>
</dbReference>
<dbReference type="EMBL" id="JBHUMY010000028">
    <property type="protein sequence ID" value="MFD2662447.1"/>
    <property type="molecule type" value="Genomic_DNA"/>
</dbReference>
<reference evidence="3" key="1">
    <citation type="journal article" date="2019" name="Int. J. Syst. Evol. Microbiol.">
        <title>The Global Catalogue of Microorganisms (GCM) 10K type strain sequencing project: providing services to taxonomists for standard genome sequencing and annotation.</title>
        <authorList>
            <consortium name="The Broad Institute Genomics Platform"/>
            <consortium name="The Broad Institute Genome Sequencing Center for Infectious Disease"/>
            <person name="Wu L."/>
            <person name="Ma J."/>
        </authorList>
    </citation>
    <scope>NUCLEOTIDE SEQUENCE [LARGE SCALE GENOMIC DNA]</scope>
    <source>
        <strain evidence="3">TISTR 1827</strain>
    </source>
</reference>